<dbReference type="AlphaFoldDB" id="A0A0K8STY1"/>
<proteinExistence type="predicted"/>
<organism evidence="2">
    <name type="scientific">Lygus hesperus</name>
    <name type="common">Western plant bug</name>
    <dbReference type="NCBI Taxonomy" id="30085"/>
    <lineage>
        <taxon>Eukaryota</taxon>
        <taxon>Metazoa</taxon>
        <taxon>Ecdysozoa</taxon>
        <taxon>Arthropoda</taxon>
        <taxon>Hexapoda</taxon>
        <taxon>Insecta</taxon>
        <taxon>Pterygota</taxon>
        <taxon>Neoptera</taxon>
        <taxon>Paraneoptera</taxon>
        <taxon>Hemiptera</taxon>
        <taxon>Heteroptera</taxon>
        <taxon>Panheteroptera</taxon>
        <taxon>Cimicomorpha</taxon>
        <taxon>Miridae</taxon>
        <taxon>Mirini</taxon>
        <taxon>Lygus</taxon>
    </lineage>
</organism>
<feature type="region of interest" description="Disordered" evidence="1">
    <location>
        <begin position="80"/>
        <end position="111"/>
    </location>
</feature>
<accession>A0A0K8STY1</accession>
<sequence length="111" mass="12540">MPVSPKDLSGVAEVATSCFQLRYCCSFFSLHFFRGIRDVCTVRKGRVDAGTYLPTLGIVEITRPGNPHLELPTVAARVEEHVRRDKKQREKRKKRGSMGGFGVERGLEKYL</sequence>
<feature type="compositionally biased region" description="Basic residues" evidence="1">
    <location>
        <begin position="84"/>
        <end position="96"/>
    </location>
</feature>
<name>A0A0K8STY1_LYGHE</name>
<reference evidence="2" key="1">
    <citation type="submission" date="2014-09" db="EMBL/GenBank/DDBJ databases">
        <authorList>
            <person name="Magalhaes I.L.F."/>
            <person name="Oliveira U."/>
            <person name="Santos F.R."/>
            <person name="Vidigal T.H.D.A."/>
            <person name="Brescovit A.D."/>
            <person name="Santos A.J."/>
        </authorList>
    </citation>
    <scope>NUCLEOTIDE SEQUENCE</scope>
</reference>
<evidence type="ECO:0000256" key="1">
    <source>
        <dbReference type="SAM" id="MobiDB-lite"/>
    </source>
</evidence>
<evidence type="ECO:0000313" key="2">
    <source>
        <dbReference type="EMBL" id="JAG56753.1"/>
    </source>
</evidence>
<protein>
    <submittedName>
        <fullName evidence="2">Uncharacterized protein</fullName>
    </submittedName>
</protein>
<dbReference type="EMBL" id="GBRD01009068">
    <property type="protein sequence ID" value="JAG56753.1"/>
    <property type="molecule type" value="Transcribed_RNA"/>
</dbReference>